<dbReference type="InterPro" id="IPR036249">
    <property type="entry name" value="Thioredoxin-like_sf"/>
</dbReference>
<accession>A0A931FRX7</accession>
<proteinExistence type="predicted"/>
<evidence type="ECO:0000313" key="2">
    <source>
        <dbReference type="EMBL" id="MBF9233181.1"/>
    </source>
</evidence>
<dbReference type="AlphaFoldDB" id="A0A931FRX7"/>
<feature type="domain" description="DSBA-like thioredoxin" evidence="1">
    <location>
        <begin position="4"/>
        <end position="180"/>
    </location>
</feature>
<dbReference type="GO" id="GO:0016491">
    <property type="term" value="F:oxidoreductase activity"/>
    <property type="evidence" value="ECO:0007669"/>
    <property type="project" value="InterPro"/>
</dbReference>
<name>A0A931FRX7_9HYPH</name>
<protein>
    <submittedName>
        <fullName evidence="2">DsbA family protein</fullName>
    </submittedName>
</protein>
<dbReference type="EMBL" id="JADQDO010000002">
    <property type="protein sequence ID" value="MBF9233181.1"/>
    <property type="molecule type" value="Genomic_DNA"/>
</dbReference>
<reference evidence="2" key="1">
    <citation type="submission" date="2020-11" db="EMBL/GenBank/DDBJ databases">
        <authorList>
            <person name="Kim M.K."/>
        </authorList>
    </citation>
    <scope>NUCLEOTIDE SEQUENCE</scope>
    <source>
        <strain evidence="2">BT350</strain>
    </source>
</reference>
<dbReference type="SUPFAM" id="SSF52833">
    <property type="entry name" value="Thioredoxin-like"/>
    <property type="match status" value="1"/>
</dbReference>
<sequence>MAIVHYFYDPLCGWCYAAKPLVDVLSTIPGLEIRLHGGGLWAEPTHLPPPKRDMIRAADGRIAELSGQTFGSAYLDGLLPDEKTVFHSRPTIAAVLAAQSLDPTRALTMLGAIQHAHYVDGRRVVEDAVLTSLAAEIGFREDAFTEAFRAIPVDAHIDETRGLMARLGLGGFPSLILEHEGNLYALPHQQFYGRPREFLDALKRLPAFAE</sequence>
<dbReference type="RefSeq" id="WP_196271144.1">
    <property type="nucleotide sequence ID" value="NZ_JADQDO010000002.1"/>
</dbReference>
<organism evidence="2 3">
    <name type="scientific">Microvirga alba</name>
    <dbReference type="NCBI Taxonomy" id="2791025"/>
    <lineage>
        <taxon>Bacteria</taxon>
        <taxon>Pseudomonadati</taxon>
        <taxon>Pseudomonadota</taxon>
        <taxon>Alphaproteobacteria</taxon>
        <taxon>Hyphomicrobiales</taxon>
        <taxon>Methylobacteriaceae</taxon>
        <taxon>Microvirga</taxon>
    </lineage>
</organism>
<dbReference type="Gene3D" id="3.40.30.10">
    <property type="entry name" value="Glutaredoxin"/>
    <property type="match status" value="1"/>
</dbReference>
<dbReference type="InterPro" id="IPR001853">
    <property type="entry name" value="DSBA-like_thioredoxin_dom"/>
</dbReference>
<keyword evidence="3" id="KW-1185">Reference proteome</keyword>
<evidence type="ECO:0000313" key="3">
    <source>
        <dbReference type="Proteomes" id="UP000599312"/>
    </source>
</evidence>
<gene>
    <name evidence="2" type="ORF">I2H38_07275</name>
</gene>
<dbReference type="Pfam" id="PF01323">
    <property type="entry name" value="DSBA"/>
    <property type="match status" value="1"/>
</dbReference>
<evidence type="ECO:0000259" key="1">
    <source>
        <dbReference type="Pfam" id="PF01323"/>
    </source>
</evidence>
<dbReference type="Proteomes" id="UP000599312">
    <property type="component" value="Unassembled WGS sequence"/>
</dbReference>
<dbReference type="CDD" id="cd03025">
    <property type="entry name" value="DsbA_FrnE_like"/>
    <property type="match status" value="1"/>
</dbReference>
<comment type="caution">
    <text evidence="2">The sequence shown here is derived from an EMBL/GenBank/DDBJ whole genome shotgun (WGS) entry which is preliminary data.</text>
</comment>